<keyword evidence="1" id="KW-0472">Membrane</keyword>
<proteinExistence type="predicted"/>
<feature type="transmembrane region" description="Helical" evidence="1">
    <location>
        <begin position="94"/>
        <end position="115"/>
    </location>
</feature>
<evidence type="ECO:0000313" key="2">
    <source>
        <dbReference type="EMBL" id="GAJ08633.1"/>
    </source>
</evidence>
<protein>
    <submittedName>
        <fullName evidence="2">Uncharacterized protein</fullName>
    </submittedName>
</protein>
<sequence length="165" mass="18214">MSLIEEGQEIARKLGGEVIYKGPWLPDGEKGEFYGHWFTDRVTGSSFAAKTLEEAKAILIQSRKDWGEKPPVFANNPAMEVNKMKEEKREISPLWIIPAAIILGVGAGLALVVAVQAAPAALVGTILDVKWRETGTEEWHSWPLSAPGDTPIDVLWHIRNDSNSR</sequence>
<dbReference type="AlphaFoldDB" id="X1TTG8"/>
<accession>X1TTG8</accession>
<organism evidence="2">
    <name type="scientific">marine sediment metagenome</name>
    <dbReference type="NCBI Taxonomy" id="412755"/>
    <lineage>
        <taxon>unclassified sequences</taxon>
        <taxon>metagenomes</taxon>
        <taxon>ecological metagenomes</taxon>
    </lineage>
</organism>
<dbReference type="EMBL" id="BARW01029363">
    <property type="protein sequence ID" value="GAJ08633.1"/>
    <property type="molecule type" value="Genomic_DNA"/>
</dbReference>
<keyword evidence="1" id="KW-0812">Transmembrane</keyword>
<keyword evidence="1" id="KW-1133">Transmembrane helix</keyword>
<feature type="non-terminal residue" evidence="2">
    <location>
        <position position="165"/>
    </location>
</feature>
<comment type="caution">
    <text evidence="2">The sequence shown here is derived from an EMBL/GenBank/DDBJ whole genome shotgun (WGS) entry which is preliminary data.</text>
</comment>
<name>X1TTG8_9ZZZZ</name>
<gene>
    <name evidence="2" type="ORF">S12H4_47197</name>
</gene>
<reference evidence="2" key="1">
    <citation type="journal article" date="2014" name="Front. Microbiol.">
        <title>High frequency of phylogenetically diverse reductive dehalogenase-homologous genes in deep subseafloor sedimentary metagenomes.</title>
        <authorList>
            <person name="Kawai M."/>
            <person name="Futagami T."/>
            <person name="Toyoda A."/>
            <person name="Takaki Y."/>
            <person name="Nishi S."/>
            <person name="Hori S."/>
            <person name="Arai W."/>
            <person name="Tsubouchi T."/>
            <person name="Morono Y."/>
            <person name="Uchiyama I."/>
            <person name="Ito T."/>
            <person name="Fujiyama A."/>
            <person name="Inagaki F."/>
            <person name="Takami H."/>
        </authorList>
    </citation>
    <scope>NUCLEOTIDE SEQUENCE</scope>
    <source>
        <strain evidence="2">Expedition CK06-06</strain>
    </source>
</reference>
<evidence type="ECO:0000256" key="1">
    <source>
        <dbReference type="SAM" id="Phobius"/>
    </source>
</evidence>